<accession>A0ABQ5Q830</accession>
<keyword evidence="4" id="KW-0812">Transmembrane</keyword>
<dbReference type="SMART" id="SM00388">
    <property type="entry name" value="HisKA"/>
    <property type="match status" value="1"/>
</dbReference>
<dbReference type="PANTHER" id="PTHR43547:SF2">
    <property type="entry name" value="HYBRID SIGNAL TRANSDUCTION HISTIDINE KINASE C"/>
    <property type="match status" value="1"/>
</dbReference>
<evidence type="ECO:0000256" key="4">
    <source>
        <dbReference type="SAM" id="Phobius"/>
    </source>
</evidence>
<dbReference type="InterPro" id="IPR013783">
    <property type="entry name" value="Ig-like_fold"/>
</dbReference>
<dbReference type="Gene3D" id="1.10.287.130">
    <property type="match status" value="1"/>
</dbReference>
<comment type="catalytic activity">
    <reaction evidence="1">
        <text>ATP + protein L-histidine = ADP + protein N-phospho-L-histidine.</text>
        <dbReference type="EC" id="2.7.13.3"/>
    </reaction>
</comment>
<keyword evidence="4" id="KW-0472">Membrane</keyword>
<dbReference type="InterPro" id="IPR005467">
    <property type="entry name" value="His_kinase_dom"/>
</dbReference>
<feature type="chain" id="PRO_5046259679" description="histidine kinase" evidence="5">
    <location>
        <begin position="23"/>
        <end position="1062"/>
    </location>
</feature>
<feature type="signal peptide" evidence="5">
    <location>
        <begin position="1"/>
        <end position="22"/>
    </location>
</feature>
<reference evidence="7 8" key="1">
    <citation type="journal article" date="2023" name="Antonie Van Leeuwenhoek">
        <title>Mesoterricola silvestris gen. nov., sp. nov., Mesoterricola sediminis sp. nov., Geothrix oryzae sp. nov., Geothrix edaphica sp. nov., Geothrix rubra sp. nov., and Geothrix limicola sp. nov., six novel members of Acidobacteriota isolated from soils.</title>
        <authorList>
            <person name="Itoh H."/>
            <person name="Sugisawa Y."/>
            <person name="Mise K."/>
            <person name="Xu Z."/>
            <person name="Kuniyasu M."/>
            <person name="Ushijima N."/>
            <person name="Kawano K."/>
            <person name="Kobayashi E."/>
            <person name="Shiratori Y."/>
            <person name="Masuda Y."/>
            <person name="Senoo K."/>
        </authorList>
    </citation>
    <scope>NUCLEOTIDE SEQUENCE [LARGE SCALE GENOMIC DNA]</scope>
    <source>
        <strain evidence="7 8">Red803</strain>
    </source>
</reference>
<dbReference type="Pfam" id="PF00512">
    <property type="entry name" value="HisKA"/>
    <property type="match status" value="1"/>
</dbReference>
<comment type="caution">
    <text evidence="7">The sequence shown here is derived from an EMBL/GenBank/DDBJ whole genome shotgun (WGS) entry which is preliminary data.</text>
</comment>
<dbReference type="InterPro" id="IPR015943">
    <property type="entry name" value="WD40/YVTN_repeat-like_dom_sf"/>
</dbReference>
<sequence length="1062" mass="115522">MTSFRPLLALLALLLAMLPARAQDYPEGRPYLHAIGTRDGLPQTSVMSLSMDAKGFLWVGTADGAAYSDGTAWTQVAIPDKARSNYVQAILHASDGSTWFARQDGGVARLGGGTWTSFNTSNGFPQDRVNALAETRDGDGSVRIWAGLHGEGLACYHGGTWTLLGPREGLPDGRVWCLRPALGGSALWIGTDNGGLARWEAGRLTRLPGLPPASVNSLVERRAPGGGTELFVGTYGFGVAERTETGWRFFTTRDGLPSDFVTDLGGLVDPTGAETLWATTLNGLARYRLGHWTAFTRRNGLPTSTLYRVLPSRSPEGRGRIWIGSGGAGLLRLDLGGWKTLDIQDGMEDDNVWCEAETRGRDGLPVLWVGTSKGLLTWHRGRWSHVAGRERVMCLAVDGGGAVWAGTLAGLYRVAPDGRVDHFDTRTELPNNRVSCALATRGAEGGGRLWFGTEGGGLVCHEKGAWRVVDTRNGLPYPTINCLLETEDRTFGRVLWVGLRSQGLAGLRPDGSWIRFTMADGLPNENITALQEIRTSSGGRELWAGTFGKGAARLPLDRPAPRWAPVVVTDQPRQDVIQGIHQDRAGYVYLYSLHGILRLDHASPSAPAPPRAILFGGEDGLPSEQINPRAGFVDRRGWLWAGTTSGLAVLNPAAVIPDATPKPLRLSATLAGPGAPPLAPGASLSHREGDPLFRFTLIDFFKTGEHRYRSQLEGLEDEATPWGPGTSREFTHLPYGTYTFKVWGCDASGNISGPEAFRFRVRPAPWRTPWFLALAAAALAGLIVTGGRWRERRLRQRNEELRALVLARTQDLLRTNQDLRREVKEREAAERAKGDFVSAVSHELRTPLTSIRGSLGMLAGGVLGSLPEPAHNLVDMAQRNTLKLLSLVNDLLDHQKIEAGRMELVLAPLELGGFLQQAVEDHAGYAADFQVTCRLYRPTGGVWVLGDPQRLHQVLANLLSNATKYATRERIVKVDLSTREHWARIAVTNHGEPIPEPFRPRIFHPFEQADQGDARTARGTGLGLHISKAIVELHHGHIGYESTEAATTFHVELPLIDGPAKG</sequence>
<evidence type="ECO:0000256" key="3">
    <source>
        <dbReference type="ARBA" id="ARBA00022553"/>
    </source>
</evidence>
<dbReference type="SMART" id="SM00387">
    <property type="entry name" value="HATPase_c"/>
    <property type="match status" value="1"/>
</dbReference>
<dbReference type="PANTHER" id="PTHR43547">
    <property type="entry name" value="TWO-COMPONENT HISTIDINE KINASE"/>
    <property type="match status" value="1"/>
</dbReference>
<proteinExistence type="predicted"/>
<dbReference type="InterPro" id="IPR036890">
    <property type="entry name" value="HATPase_C_sf"/>
</dbReference>
<feature type="transmembrane region" description="Helical" evidence="4">
    <location>
        <begin position="770"/>
        <end position="789"/>
    </location>
</feature>
<dbReference type="InterPro" id="IPR003661">
    <property type="entry name" value="HisK_dim/P_dom"/>
</dbReference>
<dbReference type="Gene3D" id="2.130.10.10">
    <property type="entry name" value="YVTN repeat-like/Quinoprotein amine dehydrogenase"/>
    <property type="match status" value="3"/>
</dbReference>
<keyword evidence="4" id="KW-1133">Transmembrane helix</keyword>
<keyword evidence="5" id="KW-0732">Signal</keyword>
<evidence type="ECO:0000256" key="1">
    <source>
        <dbReference type="ARBA" id="ARBA00000085"/>
    </source>
</evidence>
<evidence type="ECO:0000313" key="7">
    <source>
        <dbReference type="EMBL" id="GLH70959.1"/>
    </source>
</evidence>
<dbReference type="RefSeq" id="WP_285726731.1">
    <property type="nucleotide sequence ID" value="NZ_BSDD01000005.1"/>
</dbReference>
<gene>
    <name evidence="7" type="ORF">GETHPA_24920</name>
</gene>
<dbReference type="SUPFAM" id="SSF63829">
    <property type="entry name" value="Calcium-dependent phosphotriesterase"/>
    <property type="match status" value="2"/>
</dbReference>
<dbReference type="CDD" id="cd00082">
    <property type="entry name" value="HisKA"/>
    <property type="match status" value="1"/>
</dbReference>
<name>A0ABQ5Q830_9BACT</name>
<evidence type="ECO:0000256" key="2">
    <source>
        <dbReference type="ARBA" id="ARBA00012438"/>
    </source>
</evidence>
<dbReference type="EMBL" id="BSDD01000005">
    <property type="protein sequence ID" value="GLH70959.1"/>
    <property type="molecule type" value="Genomic_DNA"/>
</dbReference>
<dbReference type="PRINTS" id="PR00344">
    <property type="entry name" value="BCTRLSENSOR"/>
</dbReference>
<protein>
    <recommendedName>
        <fullName evidence="2">histidine kinase</fullName>
        <ecNumber evidence="2">2.7.13.3</ecNumber>
    </recommendedName>
</protein>
<dbReference type="Gene3D" id="2.60.40.10">
    <property type="entry name" value="Immunoglobulins"/>
    <property type="match status" value="1"/>
</dbReference>
<dbReference type="Pfam" id="PF02518">
    <property type="entry name" value="HATPase_c"/>
    <property type="match status" value="1"/>
</dbReference>
<dbReference type="InterPro" id="IPR004358">
    <property type="entry name" value="Sig_transdc_His_kin-like_C"/>
</dbReference>
<dbReference type="SUPFAM" id="SSF47384">
    <property type="entry name" value="Homodimeric domain of signal transducing histidine kinase"/>
    <property type="match status" value="1"/>
</dbReference>
<organism evidence="7 8">
    <name type="scientific">Geothrix rubra</name>
    <dbReference type="NCBI Taxonomy" id="2927977"/>
    <lineage>
        <taxon>Bacteria</taxon>
        <taxon>Pseudomonadati</taxon>
        <taxon>Acidobacteriota</taxon>
        <taxon>Holophagae</taxon>
        <taxon>Holophagales</taxon>
        <taxon>Holophagaceae</taxon>
        <taxon>Geothrix</taxon>
    </lineage>
</organism>
<evidence type="ECO:0000313" key="8">
    <source>
        <dbReference type="Proteomes" id="UP001165089"/>
    </source>
</evidence>
<dbReference type="Proteomes" id="UP001165089">
    <property type="component" value="Unassembled WGS sequence"/>
</dbReference>
<dbReference type="SUPFAM" id="SSF55874">
    <property type="entry name" value="ATPase domain of HSP90 chaperone/DNA topoisomerase II/histidine kinase"/>
    <property type="match status" value="1"/>
</dbReference>
<evidence type="ECO:0000259" key="6">
    <source>
        <dbReference type="PROSITE" id="PS50109"/>
    </source>
</evidence>
<dbReference type="InterPro" id="IPR011110">
    <property type="entry name" value="Reg_prop"/>
</dbReference>
<dbReference type="InterPro" id="IPR003594">
    <property type="entry name" value="HATPase_dom"/>
</dbReference>
<keyword evidence="3" id="KW-0597">Phosphoprotein</keyword>
<dbReference type="InterPro" id="IPR036097">
    <property type="entry name" value="HisK_dim/P_sf"/>
</dbReference>
<dbReference type="Gene3D" id="3.30.565.10">
    <property type="entry name" value="Histidine kinase-like ATPase, C-terminal domain"/>
    <property type="match status" value="1"/>
</dbReference>
<dbReference type="PROSITE" id="PS50109">
    <property type="entry name" value="HIS_KIN"/>
    <property type="match status" value="1"/>
</dbReference>
<dbReference type="EC" id="2.7.13.3" evidence="2"/>
<evidence type="ECO:0000256" key="5">
    <source>
        <dbReference type="SAM" id="SignalP"/>
    </source>
</evidence>
<keyword evidence="8" id="KW-1185">Reference proteome</keyword>
<feature type="domain" description="Histidine kinase" evidence="6">
    <location>
        <begin position="839"/>
        <end position="1057"/>
    </location>
</feature>
<dbReference type="Pfam" id="PF07494">
    <property type="entry name" value="Reg_prop"/>
    <property type="match status" value="1"/>
</dbReference>